<dbReference type="Proteomes" id="UP001500367">
    <property type="component" value="Unassembled WGS sequence"/>
</dbReference>
<dbReference type="InterPro" id="IPR032774">
    <property type="entry name" value="WG_beta_rep"/>
</dbReference>
<reference evidence="3" key="1">
    <citation type="journal article" date="2019" name="Int. J. Syst. Evol. Microbiol.">
        <title>The Global Catalogue of Microorganisms (GCM) 10K type strain sequencing project: providing services to taxonomists for standard genome sequencing and annotation.</title>
        <authorList>
            <consortium name="The Broad Institute Genomics Platform"/>
            <consortium name="The Broad Institute Genome Sequencing Center for Infectious Disease"/>
            <person name="Wu L."/>
            <person name="Ma J."/>
        </authorList>
    </citation>
    <scope>NUCLEOTIDE SEQUENCE [LARGE SCALE GENOMIC DNA]</scope>
    <source>
        <strain evidence="3">JCM 17069</strain>
    </source>
</reference>
<protein>
    <recommendedName>
        <fullName evidence="4">WG repeat-containing protein</fullName>
    </recommendedName>
</protein>
<keyword evidence="3" id="KW-1185">Reference proteome</keyword>
<feature type="signal peptide" evidence="1">
    <location>
        <begin position="1"/>
        <end position="20"/>
    </location>
</feature>
<dbReference type="PANTHER" id="PTHR37841:SF1">
    <property type="entry name" value="DUF3298 DOMAIN-CONTAINING PROTEIN"/>
    <property type="match status" value="1"/>
</dbReference>
<name>A0ABP7V680_9FLAO</name>
<evidence type="ECO:0000313" key="3">
    <source>
        <dbReference type="Proteomes" id="UP001500367"/>
    </source>
</evidence>
<keyword evidence="1" id="KW-0732">Signal</keyword>
<gene>
    <name evidence="2" type="ORF">GCM10022389_00940</name>
</gene>
<dbReference type="Pfam" id="PF14903">
    <property type="entry name" value="WG_beta_rep"/>
    <property type="match status" value="3"/>
</dbReference>
<organism evidence="2 3">
    <name type="scientific">Flavobacterium cheonanense</name>
    <dbReference type="NCBI Taxonomy" id="706183"/>
    <lineage>
        <taxon>Bacteria</taxon>
        <taxon>Pseudomonadati</taxon>
        <taxon>Bacteroidota</taxon>
        <taxon>Flavobacteriia</taxon>
        <taxon>Flavobacteriales</taxon>
        <taxon>Flavobacteriaceae</taxon>
        <taxon>Flavobacterium</taxon>
    </lineage>
</organism>
<feature type="chain" id="PRO_5047319409" description="WG repeat-containing protein" evidence="1">
    <location>
        <begin position="21"/>
        <end position="571"/>
    </location>
</feature>
<proteinExistence type="predicted"/>
<evidence type="ECO:0000256" key="1">
    <source>
        <dbReference type="SAM" id="SignalP"/>
    </source>
</evidence>
<dbReference type="EMBL" id="BAABCT010000001">
    <property type="protein sequence ID" value="GAA4060436.1"/>
    <property type="molecule type" value="Genomic_DNA"/>
</dbReference>
<evidence type="ECO:0008006" key="4">
    <source>
        <dbReference type="Google" id="ProtNLM"/>
    </source>
</evidence>
<accession>A0ABP7V680</accession>
<dbReference type="PANTHER" id="PTHR37841">
    <property type="entry name" value="GLR2918 PROTEIN"/>
    <property type="match status" value="1"/>
</dbReference>
<sequence>MKMKKIIILLALFITSNQFAQTKLTYDKNGVLNKVDYDKLIGTKKYQLISAFDTVSMKPLLVYAIYVKNNKFGILDNNAKEITPAIYDGIEGLNISYTTVMFGFHENYPVKIGKKYGLISNTGKQILPVQYDYIHNEEKRSVKRIHKKDVVLDSVVVANLGNEELIFSPKGKLLKKNVDIENNDDVPVIEESRDRDYSCSRNNTDEKPSVKITTPYGNVYQKLDNNLALVQNKVDKFYFQGLVDLSTNKVLIPVEFNYITIPEKGKFIVVKDKKFNLYNEKGELLLPETYENIDKFNKIYRLKKNGKLAIFDLDLKPITDFIYDEFGSASIDFMVAKKDKKYGVIHPNGTEIIPFEYENIEPYFNRYETGIAFYKVKLNAKEGFISKEGKPLTEIIYESIVPECTIEEHSPYGEMTMPIDHDYHNKNAYFIYKKDNKYGLLDNDFKNLIPNEYDYLQKSYHNDFVFVSKKDSSKKTNDIMSILNIRNNKTIVPFDYNYFKYFGGNYFMISQGKKLGVCDFDGKMIIPMNDVSDYNERFYYNKIYKGLEIIDKRKDNYYIDSQKNMILISDK</sequence>
<evidence type="ECO:0000313" key="2">
    <source>
        <dbReference type="EMBL" id="GAA4060436.1"/>
    </source>
</evidence>
<comment type="caution">
    <text evidence="2">The sequence shown here is derived from an EMBL/GenBank/DDBJ whole genome shotgun (WGS) entry which is preliminary data.</text>
</comment>